<reference evidence="1 2" key="1">
    <citation type="submission" date="2018-05" db="EMBL/GenBank/DDBJ databases">
        <title>Streptomyces venezuelae.</title>
        <authorList>
            <person name="Kim W."/>
            <person name="Lee N."/>
            <person name="Cho B.-K."/>
        </authorList>
    </citation>
    <scope>NUCLEOTIDE SEQUENCE [LARGE SCALE GENOMIC DNA]</scope>
    <source>
        <strain evidence="1 2">ATCC 15068</strain>
    </source>
</reference>
<proteinExistence type="predicted"/>
<protein>
    <submittedName>
        <fullName evidence="1">Uncharacterized protein</fullName>
    </submittedName>
</protein>
<evidence type="ECO:0000313" key="2">
    <source>
        <dbReference type="Proteomes" id="UP000324106"/>
    </source>
</evidence>
<dbReference type="EMBL" id="CP029194">
    <property type="protein sequence ID" value="QES17744.1"/>
    <property type="molecule type" value="Genomic_DNA"/>
</dbReference>
<dbReference type="OrthoDB" id="9780102at2"/>
<name>A0A5P2AI43_STRVZ</name>
<dbReference type="AlphaFoldDB" id="A0A5P2AI43"/>
<sequence length="377" mass="41525">MPDSGRDPRVRDGELHEALDFLVTYKRSDQSARKQELQAAFIGAFAPRRVRSVLVGDGYALRFTEAQAGSFSNTILSLSALQQHDQAPFIVVVVRRDRLDFLLANSTMLKKVSHSSRDLRIGHVRGSFNGSDILREYDELSNIPANFGALFALHAAFTWDDNVERLVEATNAIVPRDVRFYPSTDDQALILAAPNRAAAALASEDFAAIGQDLVTTVTQHRQSILRLAALDNVNLRGNEIEQLITGGGSAHRLDDLERRYANVLLSIDIKTKLLDRASAPKAYNVDKMLRFLAKPDTVAAVLVIGIDVVGQDVRAMLIPVLERSLLAATRIQHHWAGRGSRGVTQLSGPFNQVLASGYSPTVPLDQAREFLRELIAL</sequence>
<gene>
    <name evidence="1" type="ORF">DEJ46_00350</name>
</gene>
<dbReference type="Proteomes" id="UP000324106">
    <property type="component" value="Chromosome"/>
</dbReference>
<dbReference type="RefSeq" id="WP_150263340.1">
    <property type="nucleotide sequence ID" value="NZ_CP029194.1"/>
</dbReference>
<evidence type="ECO:0000313" key="1">
    <source>
        <dbReference type="EMBL" id="QES17744.1"/>
    </source>
</evidence>
<organism evidence="1 2">
    <name type="scientific">Streptomyces venezuelae</name>
    <dbReference type="NCBI Taxonomy" id="54571"/>
    <lineage>
        <taxon>Bacteria</taxon>
        <taxon>Bacillati</taxon>
        <taxon>Actinomycetota</taxon>
        <taxon>Actinomycetes</taxon>
        <taxon>Kitasatosporales</taxon>
        <taxon>Streptomycetaceae</taxon>
        <taxon>Streptomyces</taxon>
    </lineage>
</organism>
<accession>A0A5P2AI43</accession>